<evidence type="ECO:0000313" key="28">
    <source>
        <dbReference type="RefSeq" id="XP_020856673.1"/>
    </source>
</evidence>
<dbReference type="GO" id="GO:0032755">
    <property type="term" value="P:positive regulation of interleukin-6 production"/>
    <property type="evidence" value="ECO:0007669"/>
    <property type="project" value="UniProtKB-ARBA"/>
</dbReference>
<evidence type="ECO:0000313" key="26">
    <source>
        <dbReference type="RefSeq" id="XP_020856671.1"/>
    </source>
</evidence>
<evidence type="ECO:0000256" key="14">
    <source>
        <dbReference type="ARBA" id="ARBA00023128"/>
    </source>
</evidence>
<evidence type="ECO:0000256" key="8">
    <source>
        <dbReference type="ARBA" id="ARBA00022692"/>
    </source>
</evidence>
<keyword evidence="11" id="KW-0391">Immunity</keyword>
<feature type="domain" description="Caspase recruitment" evidence="24">
    <location>
        <begin position="6"/>
        <end position="91"/>
    </location>
</feature>
<gene>
    <name evidence="26 27 28" type="primary">MAVS</name>
</gene>
<dbReference type="KEGG" id="pcw:110218357"/>
<dbReference type="GeneID" id="110218357"/>
<keyword evidence="5" id="KW-0597">Phosphoprotein</keyword>
<keyword evidence="25" id="KW-1185">Reference proteome</keyword>
<proteinExistence type="predicted"/>
<evidence type="ECO:0000256" key="1">
    <source>
        <dbReference type="ARBA" id="ARBA00004275"/>
    </source>
</evidence>
<keyword evidence="8 23" id="KW-0812">Transmembrane</keyword>
<dbReference type="GO" id="GO:0045087">
    <property type="term" value="P:innate immune response"/>
    <property type="evidence" value="ECO:0007669"/>
    <property type="project" value="UniProtKB-KW"/>
</dbReference>
<feature type="compositionally biased region" description="Polar residues" evidence="22">
    <location>
        <begin position="197"/>
        <end position="217"/>
    </location>
</feature>
<dbReference type="RefSeq" id="XP_020856673.1">
    <property type="nucleotide sequence ID" value="XM_021001014.1"/>
</dbReference>
<evidence type="ECO:0000256" key="15">
    <source>
        <dbReference type="ARBA" id="ARBA00023136"/>
    </source>
</evidence>
<evidence type="ECO:0000256" key="2">
    <source>
        <dbReference type="ARBA" id="ARBA00004572"/>
    </source>
</evidence>
<feature type="compositionally biased region" description="Polar residues" evidence="22">
    <location>
        <begin position="288"/>
        <end position="297"/>
    </location>
</feature>
<feature type="transmembrane region" description="Helical" evidence="23">
    <location>
        <begin position="473"/>
        <end position="494"/>
    </location>
</feature>
<keyword evidence="3" id="KW-0488">Methylation</keyword>
<feature type="compositionally biased region" description="Low complexity" evidence="22">
    <location>
        <begin position="378"/>
        <end position="393"/>
    </location>
</feature>
<dbReference type="GO" id="GO:1900227">
    <property type="term" value="P:positive regulation of NLRP3 inflammasome complex assembly"/>
    <property type="evidence" value="ECO:0007669"/>
    <property type="project" value="UniProtKB-ARBA"/>
</dbReference>
<evidence type="ECO:0000256" key="11">
    <source>
        <dbReference type="ARBA" id="ARBA00022859"/>
    </source>
</evidence>
<dbReference type="AlphaFoldDB" id="A0A6P5LFM8"/>
<feature type="compositionally biased region" description="Polar residues" evidence="22">
    <location>
        <begin position="173"/>
        <end position="185"/>
    </location>
</feature>
<evidence type="ECO:0000256" key="23">
    <source>
        <dbReference type="SAM" id="Phobius"/>
    </source>
</evidence>
<comment type="subcellular location">
    <subcellularLocation>
        <location evidence="2">Mitochondrion outer membrane</location>
        <topology evidence="2">Single-pass membrane protein</topology>
    </subcellularLocation>
    <subcellularLocation>
        <location evidence="1">Peroxisome</location>
    </subcellularLocation>
</comment>
<dbReference type="GO" id="GO:0045071">
    <property type="term" value="P:negative regulation of viral genome replication"/>
    <property type="evidence" value="ECO:0007669"/>
    <property type="project" value="UniProtKB-ARBA"/>
</dbReference>
<name>A0A6P5LFM8_PHACI</name>
<dbReference type="GO" id="GO:0002230">
    <property type="term" value="P:positive regulation of defense response to virus by host"/>
    <property type="evidence" value="ECO:0007669"/>
    <property type="project" value="UniProtKB-ARBA"/>
</dbReference>
<evidence type="ECO:0000256" key="17">
    <source>
        <dbReference type="ARBA" id="ARBA00023140"/>
    </source>
</evidence>
<dbReference type="GO" id="GO:0035591">
    <property type="term" value="F:signaling adaptor activity"/>
    <property type="evidence" value="ECO:0007669"/>
    <property type="project" value="UniProtKB-ARBA"/>
</dbReference>
<evidence type="ECO:0000256" key="12">
    <source>
        <dbReference type="ARBA" id="ARBA00022989"/>
    </source>
</evidence>
<evidence type="ECO:0000256" key="18">
    <source>
        <dbReference type="ARBA" id="ARBA00023288"/>
    </source>
</evidence>
<dbReference type="GO" id="GO:0070585">
    <property type="term" value="P:protein localization to mitochondrion"/>
    <property type="evidence" value="ECO:0007669"/>
    <property type="project" value="UniProtKB-ARBA"/>
</dbReference>
<evidence type="ECO:0000256" key="9">
    <source>
        <dbReference type="ARBA" id="ARBA00022787"/>
    </source>
</evidence>
<keyword evidence="14" id="KW-0496">Mitochondrion</keyword>
<keyword evidence="16" id="KW-0564">Palmitate</keyword>
<keyword evidence="10" id="KW-0832">Ubl conjugation</keyword>
<keyword evidence="13" id="KW-0051">Antiviral defense</keyword>
<evidence type="ECO:0000256" key="4">
    <source>
        <dbReference type="ARBA" id="ARBA00022499"/>
    </source>
</evidence>
<keyword evidence="4" id="KW-1017">Isopeptide bond</keyword>
<dbReference type="GO" id="GO:0032728">
    <property type="term" value="P:positive regulation of interferon-beta production"/>
    <property type="evidence" value="ECO:0007669"/>
    <property type="project" value="UniProtKB-ARBA"/>
</dbReference>
<keyword evidence="9" id="KW-1000">Mitochondrion outer membrane</keyword>
<dbReference type="CTD" id="57506"/>
<keyword evidence="7" id="KW-0399">Innate immunity</keyword>
<keyword evidence="17" id="KW-0576">Peroxisome</keyword>
<evidence type="ECO:0000259" key="24">
    <source>
        <dbReference type="Pfam" id="PF16739"/>
    </source>
</evidence>
<accession>A0A6P5LFM8</accession>
<evidence type="ECO:0000256" key="5">
    <source>
        <dbReference type="ARBA" id="ARBA00022553"/>
    </source>
</evidence>
<evidence type="ECO:0000256" key="21">
    <source>
        <dbReference type="ARBA" id="ARBA00083233"/>
    </source>
</evidence>
<dbReference type="Pfam" id="PF16739">
    <property type="entry name" value="CARD_2"/>
    <property type="match status" value="1"/>
</dbReference>
<evidence type="ECO:0000256" key="22">
    <source>
        <dbReference type="SAM" id="MobiDB-lite"/>
    </source>
</evidence>
<dbReference type="GO" id="GO:0005777">
    <property type="term" value="C:peroxisome"/>
    <property type="evidence" value="ECO:0007669"/>
    <property type="project" value="UniProtKB-SubCell"/>
</dbReference>
<evidence type="ECO:0000256" key="20">
    <source>
        <dbReference type="ARBA" id="ARBA00082620"/>
    </source>
</evidence>
<dbReference type="Gene3D" id="1.10.533.10">
    <property type="entry name" value="Death Domain, Fas"/>
    <property type="match status" value="1"/>
</dbReference>
<evidence type="ECO:0000256" key="7">
    <source>
        <dbReference type="ARBA" id="ARBA00022588"/>
    </source>
</evidence>
<dbReference type="GO" id="GO:0051607">
    <property type="term" value="P:defense response to virus"/>
    <property type="evidence" value="ECO:0007669"/>
    <property type="project" value="UniProtKB-KW"/>
</dbReference>
<keyword evidence="18" id="KW-0449">Lipoprotein</keyword>
<evidence type="ECO:0000256" key="16">
    <source>
        <dbReference type="ARBA" id="ARBA00023139"/>
    </source>
</evidence>
<evidence type="ECO:0000256" key="10">
    <source>
        <dbReference type="ARBA" id="ARBA00022843"/>
    </source>
</evidence>
<keyword evidence="12 23" id="KW-1133">Transmembrane helix</keyword>
<feature type="compositionally biased region" description="Polar residues" evidence="22">
    <location>
        <begin position="116"/>
        <end position="125"/>
    </location>
</feature>
<evidence type="ECO:0000256" key="19">
    <source>
        <dbReference type="ARBA" id="ARBA00071084"/>
    </source>
</evidence>
<evidence type="ECO:0000256" key="3">
    <source>
        <dbReference type="ARBA" id="ARBA00022481"/>
    </source>
</evidence>
<keyword evidence="15 23" id="KW-0472">Membrane</keyword>
<dbReference type="GO" id="GO:1900063">
    <property type="term" value="P:regulation of peroxisome organization"/>
    <property type="evidence" value="ECO:0007669"/>
    <property type="project" value="UniProtKB-ARBA"/>
</dbReference>
<evidence type="ECO:0000256" key="13">
    <source>
        <dbReference type="ARBA" id="ARBA00023118"/>
    </source>
</evidence>
<evidence type="ECO:0000313" key="27">
    <source>
        <dbReference type="RefSeq" id="XP_020856672.1"/>
    </source>
</evidence>
<dbReference type="InterPro" id="IPR011029">
    <property type="entry name" value="DEATH-like_dom_sf"/>
</dbReference>
<dbReference type="RefSeq" id="XP_020856671.1">
    <property type="nucleotide sequence ID" value="XM_021001012.1"/>
</dbReference>
<organism evidence="25 28">
    <name type="scientific">Phascolarctos cinereus</name>
    <name type="common">Koala</name>
    <dbReference type="NCBI Taxonomy" id="38626"/>
    <lineage>
        <taxon>Eukaryota</taxon>
        <taxon>Metazoa</taxon>
        <taxon>Chordata</taxon>
        <taxon>Craniata</taxon>
        <taxon>Vertebrata</taxon>
        <taxon>Euteleostomi</taxon>
        <taxon>Mammalia</taxon>
        <taxon>Metatheria</taxon>
        <taxon>Diprotodontia</taxon>
        <taxon>Phascolarctidae</taxon>
        <taxon>Phascolarctos</taxon>
    </lineage>
</organism>
<dbReference type="GO" id="GO:0032727">
    <property type="term" value="P:positive regulation of interferon-alpha production"/>
    <property type="evidence" value="ECO:0007669"/>
    <property type="project" value="UniProtKB-ARBA"/>
</dbReference>
<dbReference type="GO" id="GO:0005741">
    <property type="term" value="C:mitochondrial outer membrane"/>
    <property type="evidence" value="ECO:0007669"/>
    <property type="project" value="UniProtKB-SubCell"/>
</dbReference>
<protein>
    <recommendedName>
        <fullName evidence="19">Mitochondrial antiviral-signaling protein</fullName>
    </recommendedName>
    <alternativeName>
        <fullName evidence="20">Interferon beta promoter stimulator protein 1</fullName>
    </alternativeName>
    <alternativeName>
        <fullName evidence="21">Virus-induced-signaling adapter</fullName>
    </alternativeName>
</protein>
<dbReference type="InterPro" id="IPR031964">
    <property type="entry name" value="CARD_dom"/>
</dbReference>
<feature type="region of interest" description="Disordered" evidence="22">
    <location>
        <begin position="97"/>
        <end position="468"/>
    </location>
</feature>
<sequence>MPLAEDRTEQYIRFHLSDFFRIDVLEILSHLPCLTVADQDKLRAYIDRHGNRDSVWKLFDHLRKRTDWVNCLIRALTECELTDLAEVVANVYATNQAPGFQTRPGGITAPVPPSVLTRSHQVSLNTPPGPSAGAPGPHPPASGSPATHPGPSLPDTTYNGYPEELERGERQSSHTAPIQDTQPPESKSEVPRAALNPASSGDTSRNPHSSPGHSSFSAPAPTATGKHRKASGGSGDSPPASASLPPPPRGPVSPSVSFVPHSKKAGPTSGPRSLPSPPEASFPRAAQDNENQPTAASPLQGAGLPASREPPTRILGPQKVPPLAPKFPSPVSQVPPGPAPSGQVPLPHVQAMEVSKPGVLHSCDDQPYSGGSERLLISSDSGSKSLHISSSSSVNLPEENDYFSVTNMPSPGKPEASGPPEQVGGSESPSLGTIVLHVDERPSEGLLGSGPGVGQTPGTAAQPEVDPSRNGSWAVWLGSAVAVAFFSVALALIYKRIKK</sequence>
<dbReference type="Proteomes" id="UP000515140">
    <property type="component" value="Unplaced"/>
</dbReference>
<feature type="compositionally biased region" description="Pro residues" evidence="22">
    <location>
        <begin position="319"/>
        <end position="339"/>
    </location>
</feature>
<reference evidence="26 27" key="1">
    <citation type="submission" date="2025-04" db="UniProtKB">
        <authorList>
            <consortium name="RefSeq"/>
        </authorList>
    </citation>
    <scope>IDENTIFICATION</scope>
    <source>
        <tissue evidence="26 27">Spleen</tissue>
    </source>
</reference>
<keyword evidence="6" id="KW-0945">Host-virus interaction</keyword>
<evidence type="ECO:0000313" key="25">
    <source>
        <dbReference type="Proteomes" id="UP000515140"/>
    </source>
</evidence>
<evidence type="ECO:0000256" key="6">
    <source>
        <dbReference type="ARBA" id="ARBA00022581"/>
    </source>
</evidence>
<dbReference type="RefSeq" id="XP_020856672.1">
    <property type="nucleotide sequence ID" value="XM_021001013.1"/>
</dbReference>
<dbReference type="GO" id="GO:0002753">
    <property type="term" value="P:cytoplasmic pattern recognition receptor signaling pathway"/>
    <property type="evidence" value="ECO:0007669"/>
    <property type="project" value="UniProtKB-ARBA"/>
</dbReference>
<dbReference type="FunFam" id="1.10.533.10:FF:000063">
    <property type="entry name" value="Mitochondrial antiviral-signaling protein"/>
    <property type="match status" value="1"/>
</dbReference>